<sequence length="133" mass="15397">MKKQWEPPELEEMQVVILSLHQKWWQKMAAGEKVLELRKTKPQCKAPFRVLVYVTGGAGVLGEFICPEVLEIKNFEEAEKKSKVPAHDIHNYAAGSRNKVYGWEVADVKEYPRAVTLEELGIKRAPQSWQYMR</sequence>
<dbReference type="SUPFAM" id="SSF88697">
    <property type="entry name" value="PUA domain-like"/>
    <property type="match status" value="1"/>
</dbReference>
<accession>A0A174ZBJ4</accession>
<dbReference type="AlphaFoldDB" id="A0A174ZBJ4"/>
<dbReference type="Gene3D" id="2.30.130.30">
    <property type="entry name" value="Hypothetical protein"/>
    <property type="match status" value="1"/>
</dbReference>
<gene>
    <name evidence="1" type="ORF">ERS852492_00497</name>
</gene>
<evidence type="ECO:0000313" key="1">
    <source>
        <dbReference type="EMBL" id="CUQ80410.1"/>
    </source>
</evidence>
<dbReference type="RefSeq" id="WP_055285946.1">
    <property type="nucleotide sequence ID" value="NZ_CABIXW010000001.1"/>
</dbReference>
<name>A0A174ZBJ4_9FIRM</name>
<dbReference type="InterPro" id="IPR015947">
    <property type="entry name" value="PUA-like_sf"/>
</dbReference>
<proteinExistence type="predicted"/>
<dbReference type="Proteomes" id="UP000095780">
    <property type="component" value="Unassembled WGS sequence"/>
</dbReference>
<protein>
    <submittedName>
        <fullName evidence="1">Uncharacterized conserved protein</fullName>
    </submittedName>
</protein>
<evidence type="ECO:0000313" key="2">
    <source>
        <dbReference type="Proteomes" id="UP000095780"/>
    </source>
</evidence>
<organism evidence="1 2">
    <name type="scientific">Lachnospira eligens</name>
    <dbReference type="NCBI Taxonomy" id="39485"/>
    <lineage>
        <taxon>Bacteria</taxon>
        <taxon>Bacillati</taxon>
        <taxon>Bacillota</taxon>
        <taxon>Clostridia</taxon>
        <taxon>Lachnospirales</taxon>
        <taxon>Lachnospiraceae</taxon>
        <taxon>Lachnospira</taxon>
    </lineage>
</organism>
<reference evidence="1 2" key="1">
    <citation type="submission" date="2015-09" db="EMBL/GenBank/DDBJ databases">
        <authorList>
            <consortium name="Pathogen Informatics"/>
        </authorList>
    </citation>
    <scope>NUCLEOTIDE SEQUENCE [LARGE SCALE GENOMIC DNA]</scope>
    <source>
        <strain evidence="1 2">2789STDY5834878</strain>
    </source>
</reference>
<dbReference type="EMBL" id="CZBV01000001">
    <property type="protein sequence ID" value="CUQ80410.1"/>
    <property type="molecule type" value="Genomic_DNA"/>
</dbReference>